<reference evidence="1 2" key="1">
    <citation type="journal article" date="2020" name="ISME J.">
        <title>Uncovering the hidden diversity of litter-decomposition mechanisms in mushroom-forming fungi.</title>
        <authorList>
            <person name="Floudas D."/>
            <person name="Bentzer J."/>
            <person name="Ahren D."/>
            <person name="Johansson T."/>
            <person name="Persson P."/>
            <person name="Tunlid A."/>
        </authorList>
    </citation>
    <scope>NUCLEOTIDE SEQUENCE [LARGE SCALE GENOMIC DNA]</scope>
    <source>
        <strain evidence="1 2">CBS 406.79</strain>
    </source>
</reference>
<gene>
    <name evidence="1" type="ORF">D9757_001006</name>
</gene>
<dbReference type="EMBL" id="JAACJN010000004">
    <property type="protein sequence ID" value="KAF5392698.1"/>
    <property type="molecule type" value="Genomic_DNA"/>
</dbReference>
<protein>
    <submittedName>
        <fullName evidence="1">Uncharacterized protein</fullName>
    </submittedName>
</protein>
<proteinExistence type="predicted"/>
<name>A0A8H5I0E3_9AGAR</name>
<keyword evidence="2" id="KW-1185">Reference proteome</keyword>
<evidence type="ECO:0000313" key="2">
    <source>
        <dbReference type="Proteomes" id="UP000518752"/>
    </source>
</evidence>
<evidence type="ECO:0000313" key="1">
    <source>
        <dbReference type="EMBL" id="KAF5392698.1"/>
    </source>
</evidence>
<sequence length="102" mass="11370">MTAILHAILLLGSSWSFLTVVIKFEFGTAFTVANLAILTPYVYQMVNPEGDFDSKPATYYRSFQPDGCIVMRRVSALAPVVDQNNETGWYAAPSDHRPEPEI</sequence>
<comment type="caution">
    <text evidence="1">The sequence shown here is derived from an EMBL/GenBank/DDBJ whole genome shotgun (WGS) entry which is preliminary data.</text>
</comment>
<accession>A0A8H5I0E3</accession>
<organism evidence="1 2">
    <name type="scientific">Collybiopsis confluens</name>
    <dbReference type="NCBI Taxonomy" id="2823264"/>
    <lineage>
        <taxon>Eukaryota</taxon>
        <taxon>Fungi</taxon>
        <taxon>Dikarya</taxon>
        <taxon>Basidiomycota</taxon>
        <taxon>Agaricomycotina</taxon>
        <taxon>Agaricomycetes</taxon>
        <taxon>Agaricomycetidae</taxon>
        <taxon>Agaricales</taxon>
        <taxon>Marasmiineae</taxon>
        <taxon>Omphalotaceae</taxon>
        <taxon>Collybiopsis</taxon>
    </lineage>
</organism>
<dbReference type="Proteomes" id="UP000518752">
    <property type="component" value="Unassembled WGS sequence"/>
</dbReference>
<dbReference type="AlphaFoldDB" id="A0A8H5I0E3"/>
<dbReference type="OrthoDB" id="10450237at2759"/>